<dbReference type="InterPro" id="IPR008168">
    <property type="entry name" value="Cyt_C_IC"/>
</dbReference>
<dbReference type="SUPFAM" id="SSF50998">
    <property type="entry name" value="Quinoprotein alcohol dehydrogenase-like"/>
    <property type="match status" value="1"/>
</dbReference>
<keyword evidence="8" id="KW-0560">Oxidoreductase</keyword>
<keyword evidence="7" id="KW-0249">Electron transport</keyword>
<comment type="cofactor">
    <cofactor evidence="1">
        <name>pyrroloquinoline quinone</name>
        <dbReference type="ChEBI" id="CHEBI:58442"/>
    </cofactor>
</comment>
<evidence type="ECO:0000256" key="9">
    <source>
        <dbReference type="ARBA" id="ARBA00023004"/>
    </source>
</evidence>
<dbReference type="GO" id="GO:0005506">
    <property type="term" value="F:iron ion binding"/>
    <property type="evidence" value="ECO:0007669"/>
    <property type="project" value="InterPro"/>
</dbReference>
<organism evidence="11">
    <name type="scientific">marine metagenome</name>
    <dbReference type="NCBI Taxonomy" id="408172"/>
    <lineage>
        <taxon>unclassified sequences</taxon>
        <taxon>metagenomes</taxon>
        <taxon>ecological metagenomes</taxon>
    </lineage>
</organism>
<dbReference type="Pfam" id="PF01011">
    <property type="entry name" value="PQQ"/>
    <property type="match status" value="1"/>
</dbReference>
<comment type="similarity">
    <text evidence="2">Belongs to the bacterial PQQ dehydrogenase family.</text>
</comment>
<dbReference type="GO" id="GO:0016491">
    <property type="term" value="F:oxidoreductase activity"/>
    <property type="evidence" value="ECO:0007669"/>
    <property type="project" value="UniProtKB-KW"/>
</dbReference>
<gene>
    <name evidence="11" type="ORF">METZ01_LOCUS28946</name>
</gene>
<reference evidence="11" key="1">
    <citation type="submission" date="2018-05" db="EMBL/GenBank/DDBJ databases">
        <authorList>
            <person name="Lanie J.A."/>
            <person name="Ng W.-L."/>
            <person name="Kazmierczak K.M."/>
            <person name="Andrzejewski T.M."/>
            <person name="Davidsen T.M."/>
            <person name="Wayne K.J."/>
            <person name="Tettelin H."/>
            <person name="Glass J.I."/>
            <person name="Rusch D."/>
            <person name="Podicherti R."/>
            <person name="Tsui H.-C.T."/>
            <person name="Winkler M.E."/>
        </authorList>
    </citation>
    <scope>NUCLEOTIDE SEQUENCE</scope>
</reference>
<dbReference type="GO" id="GO:0009055">
    <property type="term" value="F:electron transfer activity"/>
    <property type="evidence" value="ECO:0007669"/>
    <property type="project" value="InterPro"/>
</dbReference>
<dbReference type="EMBL" id="UINC01001264">
    <property type="protein sequence ID" value="SUZ76092.1"/>
    <property type="molecule type" value="Genomic_DNA"/>
</dbReference>
<evidence type="ECO:0000256" key="6">
    <source>
        <dbReference type="ARBA" id="ARBA00022729"/>
    </source>
</evidence>
<accession>A0A381Q9U0</accession>
<evidence type="ECO:0000313" key="11">
    <source>
        <dbReference type="EMBL" id="SUZ76092.1"/>
    </source>
</evidence>
<evidence type="ECO:0000256" key="8">
    <source>
        <dbReference type="ARBA" id="ARBA00023002"/>
    </source>
</evidence>
<evidence type="ECO:0000256" key="2">
    <source>
        <dbReference type="ARBA" id="ARBA00008156"/>
    </source>
</evidence>
<dbReference type="InterPro" id="IPR018391">
    <property type="entry name" value="PQQ_b-propeller_rpt"/>
</dbReference>
<dbReference type="AlphaFoldDB" id="A0A381Q9U0"/>
<keyword evidence="4" id="KW-0349">Heme</keyword>
<evidence type="ECO:0000256" key="1">
    <source>
        <dbReference type="ARBA" id="ARBA00001931"/>
    </source>
</evidence>
<dbReference type="Gene3D" id="1.10.760.10">
    <property type="entry name" value="Cytochrome c-like domain"/>
    <property type="match status" value="1"/>
</dbReference>
<dbReference type="PRINTS" id="PR00605">
    <property type="entry name" value="CYTCHROMECIC"/>
</dbReference>
<protein>
    <recommendedName>
        <fullName evidence="10">Cytochrome c domain-containing protein</fullName>
    </recommendedName>
</protein>
<dbReference type="PANTHER" id="PTHR32303">
    <property type="entry name" value="QUINOPROTEIN ALCOHOL DEHYDROGENASE (CYTOCHROME C)"/>
    <property type="match status" value="1"/>
</dbReference>
<keyword evidence="9" id="KW-0408">Iron</keyword>
<keyword evidence="6" id="KW-0732">Signal</keyword>
<feature type="non-terminal residue" evidence="11">
    <location>
        <position position="1"/>
    </location>
</feature>
<dbReference type="InterPro" id="IPR009056">
    <property type="entry name" value="Cyt_c-like_dom"/>
</dbReference>
<evidence type="ECO:0000256" key="3">
    <source>
        <dbReference type="ARBA" id="ARBA00022448"/>
    </source>
</evidence>
<keyword evidence="3" id="KW-0813">Transport</keyword>
<dbReference type="InterPro" id="IPR036909">
    <property type="entry name" value="Cyt_c-like_dom_sf"/>
</dbReference>
<evidence type="ECO:0000256" key="4">
    <source>
        <dbReference type="ARBA" id="ARBA00022617"/>
    </source>
</evidence>
<proteinExistence type="inferred from homology"/>
<evidence type="ECO:0000256" key="7">
    <source>
        <dbReference type="ARBA" id="ARBA00022982"/>
    </source>
</evidence>
<dbReference type="SUPFAM" id="SSF46626">
    <property type="entry name" value="Cytochrome c"/>
    <property type="match status" value="1"/>
</dbReference>
<dbReference type="PROSITE" id="PS51007">
    <property type="entry name" value="CYTC"/>
    <property type="match status" value="1"/>
</dbReference>
<dbReference type="InterPro" id="IPR002372">
    <property type="entry name" value="PQQ_rpt_dom"/>
</dbReference>
<dbReference type="Gene3D" id="2.140.10.10">
    <property type="entry name" value="Quinoprotein alcohol dehydrogenase-like superfamily"/>
    <property type="match status" value="1"/>
</dbReference>
<dbReference type="SMART" id="SM00564">
    <property type="entry name" value="PQQ"/>
    <property type="match status" value="5"/>
</dbReference>
<dbReference type="InterPro" id="IPR011047">
    <property type="entry name" value="Quinoprotein_ADH-like_sf"/>
</dbReference>
<name>A0A381Q9U0_9ZZZZ</name>
<sequence>VTVNLTPSLGATLQEPSETIMRQTILAVSTLTAVSFLSLSTATGTSAQAFSTDALVQAPTDGWLTNGGNLFNQNYSPLDQINRENVGQLKGVWQTRLRGSGAGPRYSGEAQPIVHDGVIYMITGADDVFALSVETGAILWSYEANLEQNISTICCGWLSRGVGLGDGRVYIGQLDGKLLALDKETGEILWSVQAERWQDGYVITSAPLYYDGLIITGFAGAEYAQRGRVKAYDASNGALVWTFYTVPGPGEFGHDTWPEDTSAWRYGGGSVWQTPASDPELGLIYFTTGNAGPDLNGAGRPGDNLFTSSVVALDALTGEYRWHYQMVHHDIWDYDMPTPVVLFDREIDGQMRTGLAATGKTGWVYLLDRETGEPLIGIEERPVPQEPGQATAATQPYPIGDAYIPQSIDIPPEGYDLVNGGRIFTPFLTQGVVMKPSFTGGANWAPSSYDIETGLYYVCATDQIAMFRGGPTFNAEPESGDRFWGGIFGGVAAAGTGIFAAIDVTTNRLAWSQRWPDRCYSGSVTTAGGLVFVGRNDGRLTALDASNGRRLWQFQTGAGMNAPVSVFEHEGQQYIVANSSGNLFVGSARSDRVWLFSLSGTVDPVVPGAEGGSGTGAFADSTEPEAGHAGGDMVAAQQLYVTACQACHGEDGRGGQSGIGYSDELTIQAIVTVVTEGRNDMPAWGDSLSPEQILDLAEYIRGELLQR</sequence>
<keyword evidence="5" id="KW-0479">Metal-binding</keyword>
<feature type="domain" description="Cytochrome c" evidence="10">
    <location>
        <begin position="631"/>
        <end position="704"/>
    </location>
</feature>
<evidence type="ECO:0000259" key="10">
    <source>
        <dbReference type="PROSITE" id="PS51007"/>
    </source>
</evidence>
<dbReference type="GO" id="GO:0020037">
    <property type="term" value="F:heme binding"/>
    <property type="evidence" value="ECO:0007669"/>
    <property type="project" value="InterPro"/>
</dbReference>
<evidence type="ECO:0000256" key="5">
    <source>
        <dbReference type="ARBA" id="ARBA00022723"/>
    </source>
</evidence>
<dbReference type="Pfam" id="PF13360">
    <property type="entry name" value="PQQ_2"/>
    <property type="match status" value="1"/>
</dbReference>
<dbReference type="Pfam" id="PF13442">
    <property type="entry name" value="Cytochrome_CBB3"/>
    <property type="match status" value="1"/>
</dbReference>